<dbReference type="GO" id="GO:0005886">
    <property type="term" value="C:plasma membrane"/>
    <property type="evidence" value="ECO:0007669"/>
    <property type="project" value="UniProtKB-SubCell"/>
</dbReference>
<dbReference type="CDD" id="cd14264">
    <property type="entry name" value="DAGK_IM"/>
    <property type="match status" value="1"/>
</dbReference>
<dbReference type="PANTHER" id="PTHR34299">
    <property type="entry name" value="DIACYLGLYCEROL KINASE"/>
    <property type="match status" value="1"/>
</dbReference>
<keyword evidence="6" id="KW-0444">Lipid biosynthesis</keyword>
<feature type="transmembrane region" description="Helical" evidence="24">
    <location>
        <begin position="57"/>
        <end position="76"/>
    </location>
</feature>
<dbReference type="RefSeq" id="WP_075065539.1">
    <property type="nucleotide sequence ID" value="NZ_LKAJ02000001.1"/>
</dbReference>
<evidence type="ECO:0000256" key="9">
    <source>
        <dbReference type="ARBA" id="ARBA00022692"/>
    </source>
</evidence>
<evidence type="ECO:0000256" key="20">
    <source>
        <dbReference type="PIRSR" id="PIRSR600829-1"/>
    </source>
</evidence>
<evidence type="ECO:0000256" key="5">
    <source>
        <dbReference type="ARBA" id="ARBA00022475"/>
    </source>
</evidence>
<dbReference type="PATRIC" id="fig|1590043.3.peg.902"/>
<feature type="binding site" evidence="21">
    <location>
        <position position="99"/>
    </location>
    <ligand>
        <name>substrate</name>
    </ligand>
</feature>
<evidence type="ECO:0000256" key="13">
    <source>
        <dbReference type="ARBA" id="ARBA00022840"/>
    </source>
</evidence>
<feature type="binding site" evidence="22">
    <location>
        <position position="10"/>
    </location>
    <ligand>
        <name>ATP</name>
        <dbReference type="ChEBI" id="CHEBI:30616"/>
    </ligand>
</feature>
<dbReference type="InterPro" id="IPR033718">
    <property type="entry name" value="DAGK_prok"/>
</dbReference>
<evidence type="ECO:0000256" key="10">
    <source>
        <dbReference type="ARBA" id="ARBA00022723"/>
    </source>
</evidence>
<dbReference type="InterPro" id="IPR000829">
    <property type="entry name" value="DAGK"/>
</dbReference>
<feature type="active site" description="Proton acceptor" evidence="20">
    <location>
        <position position="70"/>
    </location>
</feature>
<evidence type="ECO:0000256" key="6">
    <source>
        <dbReference type="ARBA" id="ARBA00022516"/>
    </source>
</evidence>
<evidence type="ECO:0000256" key="3">
    <source>
        <dbReference type="ARBA" id="ARBA00012133"/>
    </source>
</evidence>
<evidence type="ECO:0000256" key="18">
    <source>
        <dbReference type="ARBA" id="ARBA00023209"/>
    </source>
</evidence>
<feature type="binding site" evidence="22">
    <location>
        <begin position="95"/>
        <end position="96"/>
    </location>
    <ligand>
        <name>ATP</name>
        <dbReference type="ChEBI" id="CHEBI:30616"/>
    </ligand>
</feature>
<keyword evidence="12 24" id="KW-0418">Kinase</keyword>
<dbReference type="Pfam" id="PF01219">
    <property type="entry name" value="DAGK_prokar"/>
    <property type="match status" value="1"/>
</dbReference>
<keyword evidence="10 23" id="KW-0479">Metal-binding</keyword>
<evidence type="ECO:0000256" key="7">
    <source>
        <dbReference type="ARBA" id="ARBA00022519"/>
    </source>
</evidence>
<feature type="binding site" evidence="22">
    <location>
        <begin position="86"/>
        <end position="88"/>
    </location>
    <ligand>
        <name>ATP</name>
        <dbReference type="ChEBI" id="CHEBI:30616"/>
    </ligand>
</feature>
<sequence>MNIITFHVVRLVKALGYSLQGLFEATRSEPAFTLEVILFIFLLPIALLLKLTLLTKALLIGSLLLVLIVELLNSAIEATVDHISLERHPLAKKAKDMGSAAVLLCMLNAALIWCFALL</sequence>
<evidence type="ECO:0000256" key="14">
    <source>
        <dbReference type="ARBA" id="ARBA00022842"/>
    </source>
</evidence>
<keyword evidence="7 24" id="KW-0997">Cell inner membrane</keyword>
<dbReference type="GO" id="GO:0004143">
    <property type="term" value="F:ATP-dependent diacylglycerol kinase activity"/>
    <property type="evidence" value="ECO:0007669"/>
    <property type="project" value="UniProtKB-EC"/>
</dbReference>
<dbReference type="OrthoDB" id="9796011at2"/>
<evidence type="ECO:0000256" key="2">
    <source>
        <dbReference type="ARBA" id="ARBA00005967"/>
    </source>
</evidence>
<comment type="subcellular location">
    <subcellularLocation>
        <location evidence="1 24">Cell inner membrane</location>
        <topology evidence="1 24">Multi-pass membrane protein</topology>
    </subcellularLocation>
</comment>
<dbReference type="PANTHER" id="PTHR34299:SF1">
    <property type="entry name" value="DIACYLGLYCEROL KINASE"/>
    <property type="match status" value="1"/>
</dbReference>
<gene>
    <name evidence="25" type="primary">dgkA</name>
    <name evidence="26" type="ORF">HT99x_004105</name>
    <name evidence="25" type="ORF">HT99x_00897</name>
</gene>
<keyword evidence="15 24" id="KW-1133">Transmembrane helix</keyword>
<feature type="binding site" evidence="23">
    <location>
        <position position="77"/>
    </location>
    <ligand>
        <name>a divalent metal cation</name>
        <dbReference type="ChEBI" id="CHEBI:60240"/>
    </ligand>
</feature>
<dbReference type="GO" id="GO:0005524">
    <property type="term" value="F:ATP binding"/>
    <property type="evidence" value="ECO:0007669"/>
    <property type="project" value="UniProtKB-KW"/>
</dbReference>
<dbReference type="STRING" id="295108.HT99x_00897"/>
<evidence type="ECO:0000256" key="16">
    <source>
        <dbReference type="ARBA" id="ARBA00023098"/>
    </source>
</evidence>
<feature type="binding site" evidence="21">
    <location>
        <begin position="31"/>
        <end position="35"/>
    </location>
    <ligand>
        <name>substrate</name>
    </ligand>
</feature>
<feature type="binding site" evidence="21">
    <location>
        <position position="10"/>
    </location>
    <ligand>
        <name>substrate</name>
    </ligand>
</feature>
<evidence type="ECO:0000256" key="19">
    <source>
        <dbReference type="ARBA" id="ARBA00023264"/>
    </source>
</evidence>
<feature type="binding site" evidence="21">
    <location>
        <position position="70"/>
    </location>
    <ligand>
        <name>substrate</name>
    </ligand>
</feature>
<dbReference type="EMBL" id="LKAJ02000001">
    <property type="protein sequence ID" value="MCS5710601.1"/>
    <property type="molecule type" value="Genomic_DNA"/>
</dbReference>
<evidence type="ECO:0000256" key="23">
    <source>
        <dbReference type="PIRSR" id="PIRSR600829-4"/>
    </source>
</evidence>
<comment type="caution">
    <text evidence="25">The sequence shown here is derived from an EMBL/GenBank/DDBJ whole genome shotgun (WGS) entry which is preliminary data.</text>
</comment>
<evidence type="ECO:0000313" key="25">
    <source>
        <dbReference type="EMBL" id="KRG21706.1"/>
    </source>
</evidence>
<reference evidence="26" key="3">
    <citation type="submission" date="2021-06" db="EMBL/GenBank/DDBJ databases">
        <title>Genomic Description and Analysis of Intracellular Bacteria, Candidatus Berkiella cookevillensis and Candidatus Berkiella aquae.</title>
        <authorList>
            <person name="Kidane D.T."/>
            <person name="Mehari Y.T."/>
            <person name="Rice F.C."/>
            <person name="Arivett B.A."/>
            <person name="Farone A.L."/>
            <person name="Berk S.G."/>
            <person name="Farone M.B."/>
        </authorList>
    </citation>
    <scope>NUCLEOTIDE SEQUENCE</scope>
    <source>
        <strain evidence="26">HT99</strain>
    </source>
</reference>
<feature type="binding site" evidence="22">
    <location>
        <position position="77"/>
    </location>
    <ligand>
        <name>ATP</name>
        <dbReference type="ChEBI" id="CHEBI:30616"/>
    </ligand>
</feature>
<evidence type="ECO:0000256" key="21">
    <source>
        <dbReference type="PIRSR" id="PIRSR600829-2"/>
    </source>
</evidence>
<feature type="binding site" evidence="23">
    <location>
        <position position="29"/>
    </location>
    <ligand>
        <name>a divalent metal cation</name>
        <dbReference type="ChEBI" id="CHEBI:60240"/>
    </ligand>
</feature>
<comment type="function">
    <text evidence="24">Catalyzes the ATP-dependent phosphorylation of sn-l,2-diacylglycerol (DAG) to phosphatidic acid. Involved in the recycling of diacylglycerol produced as a by-product during membrane-derived oligosaccharide (MDO) biosynthesis.</text>
</comment>
<proteinExistence type="inferred from homology"/>
<evidence type="ECO:0000256" key="24">
    <source>
        <dbReference type="RuleBase" id="RU363065"/>
    </source>
</evidence>
<evidence type="ECO:0000256" key="1">
    <source>
        <dbReference type="ARBA" id="ARBA00004429"/>
    </source>
</evidence>
<keyword evidence="18" id="KW-0594">Phospholipid biosynthesis</keyword>
<reference evidence="26" key="2">
    <citation type="journal article" date="2016" name="Genome Announc.">
        <title>Draft Genome Sequences of Two Novel Amoeba-Resistant Intranuclear Bacteria, 'Candidatus Berkiella cookevillensis' and 'Candidatus Berkiella aquae'.</title>
        <authorList>
            <person name="Mehari Y.T."/>
            <person name="Arivett B.A."/>
            <person name="Farone A.L."/>
            <person name="Gunderson J.H."/>
            <person name="Farone M.B."/>
        </authorList>
    </citation>
    <scope>NUCLEOTIDE SEQUENCE</scope>
    <source>
        <strain evidence="26">HT99</strain>
    </source>
</reference>
<evidence type="ECO:0000256" key="22">
    <source>
        <dbReference type="PIRSR" id="PIRSR600829-3"/>
    </source>
</evidence>
<keyword evidence="14 23" id="KW-0460">Magnesium</keyword>
<keyword evidence="8 24" id="KW-0808">Transferase</keyword>
<dbReference type="Proteomes" id="UP000051497">
    <property type="component" value="Unassembled WGS sequence"/>
</dbReference>
<dbReference type="InterPro" id="IPR036945">
    <property type="entry name" value="DAGK_sf"/>
</dbReference>
<keyword evidence="17 24" id="KW-0472">Membrane</keyword>
<name>A0A0Q9YW09_9GAMM</name>
<dbReference type="PROSITE" id="PS01069">
    <property type="entry name" value="DAGK_PROKAR"/>
    <property type="match status" value="1"/>
</dbReference>
<evidence type="ECO:0000256" key="17">
    <source>
        <dbReference type="ARBA" id="ARBA00023136"/>
    </source>
</evidence>
<evidence type="ECO:0000256" key="12">
    <source>
        <dbReference type="ARBA" id="ARBA00022777"/>
    </source>
</evidence>
<evidence type="ECO:0000313" key="26">
    <source>
        <dbReference type="EMBL" id="MCS5710601.1"/>
    </source>
</evidence>
<feature type="binding site" evidence="22">
    <location>
        <position position="17"/>
    </location>
    <ligand>
        <name>ATP</name>
        <dbReference type="ChEBI" id="CHEBI:30616"/>
    </ligand>
</feature>
<evidence type="ECO:0000256" key="11">
    <source>
        <dbReference type="ARBA" id="ARBA00022741"/>
    </source>
</evidence>
<comment type="cofactor">
    <cofactor evidence="23">
        <name>Mg(2+)</name>
        <dbReference type="ChEBI" id="CHEBI:18420"/>
    </cofactor>
    <text evidence="23">Mn(2+), Zn(2+), Cd(2+) and Co(2+) support activity to lesser extents.</text>
</comment>
<dbReference type="GO" id="GO:0006654">
    <property type="term" value="P:phosphatidic acid biosynthetic process"/>
    <property type="evidence" value="ECO:0007669"/>
    <property type="project" value="InterPro"/>
</dbReference>
<dbReference type="EMBL" id="LKAJ01000003">
    <property type="protein sequence ID" value="KRG21706.1"/>
    <property type="molecule type" value="Genomic_DNA"/>
</dbReference>
<dbReference type="AlphaFoldDB" id="A0A0Q9YW09"/>
<keyword evidence="27" id="KW-1185">Reference proteome</keyword>
<evidence type="ECO:0000256" key="15">
    <source>
        <dbReference type="ARBA" id="ARBA00022989"/>
    </source>
</evidence>
<evidence type="ECO:0000256" key="8">
    <source>
        <dbReference type="ARBA" id="ARBA00022679"/>
    </source>
</evidence>
<evidence type="ECO:0000256" key="4">
    <source>
        <dbReference type="ARBA" id="ARBA00017575"/>
    </source>
</evidence>
<protein>
    <recommendedName>
        <fullName evidence="4 24">Diacylglycerol kinase</fullName>
        <ecNumber evidence="3 24">2.7.1.107</ecNumber>
    </recommendedName>
</protein>
<accession>A0A0Q9YW09</accession>
<keyword evidence="9 24" id="KW-0812">Transmembrane</keyword>
<feature type="transmembrane region" description="Helical" evidence="24">
    <location>
        <begin position="32"/>
        <end position="51"/>
    </location>
</feature>
<keyword evidence="13 22" id="KW-0067">ATP-binding</keyword>
<organism evidence="25">
    <name type="scientific">Candidatus Berkiella aquae</name>
    <dbReference type="NCBI Taxonomy" id="295108"/>
    <lineage>
        <taxon>Bacteria</taxon>
        <taxon>Pseudomonadati</taxon>
        <taxon>Pseudomonadota</taxon>
        <taxon>Gammaproteobacteria</taxon>
        <taxon>Candidatus Berkiellales</taxon>
        <taxon>Candidatus Berkiellaceae</taxon>
        <taxon>Candidatus Berkiella</taxon>
    </lineage>
</organism>
<feature type="transmembrane region" description="Helical" evidence="24">
    <location>
        <begin position="97"/>
        <end position="116"/>
    </location>
</feature>
<dbReference type="EC" id="2.7.1.107" evidence="3 24"/>
<feature type="binding site" evidence="22">
    <location>
        <position position="29"/>
    </location>
    <ligand>
        <name>ATP</name>
        <dbReference type="ChEBI" id="CHEBI:30616"/>
    </ligand>
</feature>
<comment type="catalytic activity">
    <reaction evidence="24">
        <text>a 1,2-diacyl-sn-glycerol + ATP = a 1,2-diacyl-sn-glycero-3-phosphate + ADP + H(+)</text>
        <dbReference type="Rhea" id="RHEA:10272"/>
        <dbReference type="ChEBI" id="CHEBI:15378"/>
        <dbReference type="ChEBI" id="CHEBI:17815"/>
        <dbReference type="ChEBI" id="CHEBI:30616"/>
        <dbReference type="ChEBI" id="CHEBI:58608"/>
        <dbReference type="ChEBI" id="CHEBI:456216"/>
        <dbReference type="EC" id="2.7.1.107"/>
    </reaction>
</comment>
<keyword evidence="11 22" id="KW-0547">Nucleotide-binding</keyword>
<dbReference type="GO" id="GO:0046872">
    <property type="term" value="F:metal ion binding"/>
    <property type="evidence" value="ECO:0007669"/>
    <property type="project" value="UniProtKB-KW"/>
</dbReference>
<evidence type="ECO:0000313" key="27">
    <source>
        <dbReference type="Proteomes" id="UP000051497"/>
    </source>
</evidence>
<comment type="similarity">
    <text evidence="2 24">Belongs to the bacterial diacylglycerol kinase family.</text>
</comment>
<keyword evidence="16 24" id="KW-0443">Lipid metabolism</keyword>
<keyword evidence="5" id="KW-1003">Cell membrane</keyword>
<keyword evidence="19 24" id="KW-1208">Phospholipid metabolism</keyword>
<reference evidence="25" key="1">
    <citation type="submission" date="2015-09" db="EMBL/GenBank/DDBJ databases">
        <title>Draft Genome Sequences of Two Novel Amoeba-resistant Intranuclear Bacteria, Candidatus Berkiella cookevillensis and Candidatus Berkiella aquae.</title>
        <authorList>
            <person name="Mehari Y.T."/>
            <person name="Arivett B.A."/>
            <person name="Farone A.L."/>
            <person name="Gunderson J.H."/>
            <person name="Farone M.B."/>
        </authorList>
    </citation>
    <scope>NUCLEOTIDE SEQUENCE [LARGE SCALE GENOMIC DNA]</scope>
    <source>
        <strain evidence="25">HT99</strain>
    </source>
</reference>
<dbReference type="Gene3D" id="1.10.287.3610">
    <property type="match status" value="1"/>
</dbReference>